<dbReference type="AlphaFoldDB" id="A0A2U8I3P8"/>
<name>A0A2U8I3P8_9GAMM</name>
<dbReference type="EMBL" id="CP021659">
    <property type="protein sequence ID" value="AWK13756.1"/>
    <property type="molecule type" value="Genomic_DNA"/>
</dbReference>
<evidence type="ECO:0000313" key="1">
    <source>
        <dbReference type="EMBL" id="AWK13756.1"/>
    </source>
</evidence>
<dbReference type="KEGG" id="fsm:CCS41_03525"/>
<proteinExistence type="predicted"/>
<dbReference type="OrthoDB" id="6522604at2"/>
<sequence length="145" mass="15906">MITLHGACYSFRRGLLYNRQDVHSYSGVDTALRELGQNHWDSKYINYDPKPIREDAFTWLTQQAKERTEADANTLTTTNGEVFKEQLLMNLRAAADIAAVSMLIFPGLGSLTLLGIGATQTGLGTDKAINGDTQLQRSQGVGDIA</sequence>
<gene>
    <name evidence="1" type="ORF">CCS41_03525</name>
</gene>
<keyword evidence="2" id="KW-1185">Reference proteome</keyword>
<evidence type="ECO:0000313" key="2">
    <source>
        <dbReference type="Proteomes" id="UP000261875"/>
    </source>
</evidence>
<dbReference type="Proteomes" id="UP000261875">
    <property type="component" value="Chromosome"/>
</dbReference>
<protein>
    <submittedName>
        <fullName evidence="1">Uncharacterized protein</fullName>
    </submittedName>
</protein>
<organism evidence="1 2">
    <name type="scientific">Candidatus Fukatsuia symbiotica</name>
    <dbReference type="NCBI Taxonomy" id="1878942"/>
    <lineage>
        <taxon>Bacteria</taxon>
        <taxon>Pseudomonadati</taxon>
        <taxon>Pseudomonadota</taxon>
        <taxon>Gammaproteobacteria</taxon>
        <taxon>Enterobacterales</taxon>
        <taxon>Yersiniaceae</taxon>
        <taxon>Candidatus Fukatsuia</taxon>
    </lineage>
</organism>
<reference evidence="1 2" key="1">
    <citation type="submission" date="2017-05" db="EMBL/GenBank/DDBJ databases">
        <title>Genome sequence of Candidatus Fukatsuia symbiotica and Candidatus Hamiltonella defensa from Acyrthosiphon pisum strain 5D.</title>
        <authorList>
            <person name="Patel V.A."/>
            <person name="Chevignon G."/>
            <person name="Russell J.A."/>
            <person name="Oliver K.M."/>
        </authorList>
    </citation>
    <scope>NUCLEOTIDE SEQUENCE [LARGE SCALE GENOMIC DNA]</scope>
    <source>
        <strain evidence="1 2">5D</strain>
    </source>
</reference>
<dbReference type="RefSeq" id="WP_119797231.1">
    <property type="nucleotide sequence ID" value="NZ_CP021659.1"/>
</dbReference>
<accession>A0A2U8I3P8</accession>